<comment type="cofactor">
    <cofactor evidence="1">
        <name>FMN</name>
        <dbReference type="ChEBI" id="CHEBI:58210"/>
    </cofactor>
</comment>
<dbReference type="CDD" id="cd06185">
    <property type="entry name" value="PDR_like"/>
    <property type="match status" value="1"/>
</dbReference>
<dbReference type="InterPro" id="IPR050415">
    <property type="entry name" value="MRET"/>
</dbReference>
<dbReference type="GO" id="GO:0016491">
    <property type="term" value="F:oxidoreductase activity"/>
    <property type="evidence" value="ECO:0007669"/>
    <property type="project" value="UniProtKB-KW"/>
</dbReference>
<gene>
    <name evidence="11" type="ORF">PCA10_14440</name>
</gene>
<dbReference type="CDD" id="cd00207">
    <property type="entry name" value="fer2"/>
    <property type="match status" value="1"/>
</dbReference>
<dbReference type="InterPro" id="IPR054582">
    <property type="entry name" value="DmmA-like_N"/>
</dbReference>
<evidence type="ECO:0000313" key="11">
    <source>
        <dbReference type="EMBL" id="BAN47176.1"/>
    </source>
</evidence>
<dbReference type="InterPro" id="IPR036010">
    <property type="entry name" value="2Fe-2S_ferredoxin-like_sf"/>
</dbReference>
<sequence length="309" mass="33735">MSALLDVRVAAIRELTPVIREYRLEALGGALPGFSAGSHVQLHLPNGRRNAYSLLGDPADTRQYRIAVRQQEASRGGSRYLHQQLRAGDVLRLSAPANLFPLHSEARKHLLVAAGIGITPFLAHSRELLRQGADFELHYAYRAGVSDAYLAELRQLLGPRLAEYPAGQRRLDPAALLRGRPLGSHVYACGPQSLLLDLKEQAAAQGWSDRRVHWEAFAAPEPGQPFRVELARSGRQLEVGADQSLLEALEANGVEIPNLCRGGVCGQCQTPYLKGDVEHRDHFLAAAERSNSLMPCVSRGCGSPILLDI</sequence>
<dbReference type="OrthoDB" id="9801223at2"/>
<dbReference type="HOGENOM" id="CLU_003827_17_0_6"/>
<dbReference type="STRING" id="1245471.PCA10_14440"/>
<dbReference type="InterPro" id="IPR001041">
    <property type="entry name" value="2Fe-2S_ferredoxin-type"/>
</dbReference>
<feature type="domain" description="FAD-binding FR-type" evidence="10">
    <location>
        <begin position="2"/>
        <end position="103"/>
    </location>
</feature>
<dbReference type="Gene3D" id="2.40.30.10">
    <property type="entry name" value="Translation factors"/>
    <property type="match status" value="1"/>
</dbReference>
<dbReference type="EMBL" id="AP013068">
    <property type="protein sequence ID" value="BAN47176.1"/>
    <property type="molecule type" value="Genomic_DNA"/>
</dbReference>
<dbReference type="PROSITE" id="PS00197">
    <property type="entry name" value="2FE2S_FER_1"/>
    <property type="match status" value="1"/>
</dbReference>
<dbReference type="PANTHER" id="PTHR47354">
    <property type="entry name" value="NADH OXIDOREDUCTASE HCR"/>
    <property type="match status" value="1"/>
</dbReference>
<dbReference type="eggNOG" id="COG1018">
    <property type="taxonomic scope" value="Bacteria"/>
</dbReference>
<dbReference type="InterPro" id="IPR039261">
    <property type="entry name" value="FNR_nucleotide-bd"/>
</dbReference>
<evidence type="ECO:0000256" key="8">
    <source>
        <dbReference type="ARBA" id="ARBA00023014"/>
    </source>
</evidence>
<dbReference type="PANTHER" id="PTHR47354:SF1">
    <property type="entry name" value="CARNITINE MONOOXYGENASE REDUCTASE SUBUNIT"/>
    <property type="match status" value="1"/>
</dbReference>
<keyword evidence="5" id="KW-0479">Metal-binding</keyword>
<evidence type="ECO:0000256" key="1">
    <source>
        <dbReference type="ARBA" id="ARBA00001917"/>
    </source>
</evidence>
<name>S6ASU2_METRE</name>
<proteinExistence type="predicted"/>
<protein>
    <submittedName>
        <fullName evidence="11">Putative oxygenase electron transfer component</fullName>
    </submittedName>
</protein>
<dbReference type="InterPro" id="IPR017927">
    <property type="entry name" value="FAD-bd_FR_type"/>
</dbReference>
<keyword evidence="12" id="KW-1185">Reference proteome</keyword>
<keyword evidence="7" id="KW-0408">Iron</keyword>
<dbReference type="GO" id="GO:0046872">
    <property type="term" value="F:metal ion binding"/>
    <property type="evidence" value="ECO:0007669"/>
    <property type="project" value="UniProtKB-KW"/>
</dbReference>
<dbReference type="PROSITE" id="PS51384">
    <property type="entry name" value="FAD_FR"/>
    <property type="match status" value="1"/>
</dbReference>
<feature type="domain" description="2Fe-2S ferredoxin-type" evidence="9">
    <location>
        <begin position="226"/>
        <end position="309"/>
    </location>
</feature>
<keyword evidence="6" id="KW-0560">Oxidoreductase</keyword>
<dbReference type="Pfam" id="PF00111">
    <property type="entry name" value="Fer2"/>
    <property type="match status" value="1"/>
</dbReference>
<dbReference type="RefSeq" id="WP_016491378.1">
    <property type="nucleotide sequence ID" value="NC_021499.1"/>
</dbReference>
<keyword evidence="8" id="KW-0411">Iron-sulfur</keyword>
<dbReference type="SUPFAM" id="SSF52343">
    <property type="entry name" value="Ferredoxin reductase-like, C-terminal NADP-linked domain"/>
    <property type="match status" value="1"/>
</dbReference>
<dbReference type="Gene3D" id="3.40.50.80">
    <property type="entry name" value="Nucleotide-binding domain of ferredoxin-NADP reductase (FNR) module"/>
    <property type="match status" value="1"/>
</dbReference>
<dbReference type="InterPro" id="IPR012675">
    <property type="entry name" value="Beta-grasp_dom_sf"/>
</dbReference>
<dbReference type="Gene3D" id="3.10.20.30">
    <property type="match status" value="1"/>
</dbReference>
<accession>S6ASU2</accession>
<dbReference type="SUPFAM" id="SSF63380">
    <property type="entry name" value="Riboflavin synthase domain-like"/>
    <property type="match status" value="1"/>
</dbReference>
<dbReference type="SUPFAM" id="SSF54292">
    <property type="entry name" value="2Fe-2S ferredoxin-like"/>
    <property type="match status" value="1"/>
</dbReference>
<reference evidence="11 12" key="1">
    <citation type="journal article" date="2013" name="Genome Announc.">
        <title>Complete Genome Sequence of the Carbazole Degrader Pseudomonas resinovorans Strain CA10 (NBRC 106553).</title>
        <authorList>
            <person name="Shintani M."/>
            <person name="Hosoyama A."/>
            <person name="Ohji S."/>
            <person name="Tsuchikane K."/>
            <person name="Takarada H."/>
            <person name="Yamazoe A."/>
            <person name="Fujita N."/>
            <person name="Nojiri H."/>
        </authorList>
    </citation>
    <scope>NUCLEOTIDE SEQUENCE [LARGE SCALE GENOMIC DNA]</scope>
    <source>
        <strain evidence="11 12">NBRC 106553</strain>
    </source>
</reference>
<evidence type="ECO:0000259" key="9">
    <source>
        <dbReference type="PROSITE" id="PS51085"/>
    </source>
</evidence>
<dbReference type="KEGG" id="pre:PCA10_14440"/>
<dbReference type="Pfam" id="PF22290">
    <property type="entry name" value="DmmA-like_N"/>
    <property type="match status" value="1"/>
</dbReference>
<evidence type="ECO:0000256" key="5">
    <source>
        <dbReference type="ARBA" id="ARBA00022723"/>
    </source>
</evidence>
<keyword evidence="2" id="KW-0285">Flavoprotein</keyword>
<evidence type="ECO:0000256" key="3">
    <source>
        <dbReference type="ARBA" id="ARBA00022643"/>
    </source>
</evidence>
<organism evidence="11 12">
    <name type="scientific">Metapseudomonas resinovorans NBRC 106553</name>
    <dbReference type="NCBI Taxonomy" id="1245471"/>
    <lineage>
        <taxon>Bacteria</taxon>
        <taxon>Pseudomonadati</taxon>
        <taxon>Pseudomonadota</taxon>
        <taxon>Gammaproteobacteria</taxon>
        <taxon>Pseudomonadales</taxon>
        <taxon>Pseudomonadaceae</taxon>
        <taxon>Metapseudomonas</taxon>
    </lineage>
</organism>
<dbReference type="PRINTS" id="PR00409">
    <property type="entry name" value="PHDIOXRDTASE"/>
</dbReference>
<evidence type="ECO:0000256" key="7">
    <source>
        <dbReference type="ARBA" id="ARBA00023004"/>
    </source>
</evidence>
<keyword evidence="3" id="KW-0288">FMN</keyword>
<evidence type="ECO:0000256" key="6">
    <source>
        <dbReference type="ARBA" id="ARBA00023002"/>
    </source>
</evidence>
<dbReference type="InterPro" id="IPR017938">
    <property type="entry name" value="Riboflavin_synthase-like_b-brl"/>
</dbReference>
<dbReference type="Proteomes" id="UP000015503">
    <property type="component" value="Chromosome"/>
</dbReference>
<evidence type="ECO:0000256" key="2">
    <source>
        <dbReference type="ARBA" id="ARBA00022630"/>
    </source>
</evidence>
<keyword evidence="4" id="KW-0001">2Fe-2S</keyword>
<evidence type="ECO:0000313" key="12">
    <source>
        <dbReference type="Proteomes" id="UP000015503"/>
    </source>
</evidence>
<evidence type="ECO:0000259" key="10">
    <source>
        <dbReference type="PROSITE" id="PS51384"/>
    </source>
</evidence>
<dbReference type="InterPro" id="IPR006058">
    <property type="entry name" value="2Fe2S_fd_BS"/>
</dbReference>
<dbReference type="GO" id="GO:0051537">
    <property type="term" value="F:2 iron, 2 sulfur cluster binding"/>
    <property type="evidence" value="ECO:0007669"/>
    <property type="project" value="UniProtKB-KW"/>
</dbReference>
<dbReference type="PROSITE" id="PS51085">
    <property type="entry name" value="2FE2S_FER_2"/>
    <property type="match status" value="1"/>
</dbReference>
<dbReference type="PATRIC" id="fig|1245471.3.peg.1463"/>
<evidence type="ECO:0000256" key="4">
    <source>
        <dbReference type="ARBA" id="ARBA00022714"/>
    </source>
</evidence>
<dbReference type="AlphaFoldDB" id="S6ASU2"/>